<dbReference type="InterPro" id="IPR028081">
    <property type="entry name" value="Leu-bd"/>
</dbReference>
<feature type="domain" description="Leucine-binding protein" evidence="2">
    <location>
        <begin position="33"/>
        <end position="367"/>
    </location>
</feature>
<evidence type="ECO:0000313" key="4">
    <source>
        <dbReference type="Proteomes" id="UP000324104"/>
    </source>
</evidence>
<dbReference type="Proteomes" id="UP000324104">
    <property type="component" value="Unassembled WGS sequence"/>
</dbReference>
<evidence type="ECO:0000256" key="1">
    <source>
        <dbReference type="ARBA" id="ARBA00022729"/>
    </source>
</evidence>
<dbReference type="PROSITE" id="PS51257">
    <property type="entry name" value="PROKAR_LIPOPROTEIN"/>
    <property type="match status" value="1"/>
</dbReference>
<dbReference type="Pfam" id="PF13458">
    <property type="entry name" value="Peripla_BP_6"/>
    <property type="match status" value="1"/>
</dbReference>
<dbReference type="InterPro" id="IPR051010">
    <property type="entry name" value="BCAA_transport"/>
</dbReference>
<evidence type="ECO:0000313" key="3">
    <source>
        <dbReference type="EMBL" id="TYT63771.1"/>
    </source>
</evidence>
<keyword evidence="1" id="KW-0732">Signal</keyword>
<dbReference type="SUPFAM" id="SSF53822">
    <property type="entry name" value="Periplasmic binding protein-like I"/>
    <property type="match status" value="1"/>
</dbReference>
<keyword evidence="4" id="KW-1185">Reference proteome</keyword>
<protein>
    <submittedName>
        <fullName evidence="3">ABC transporter substrate-binding protein</fullName>
    </submittedName>
</protein>
<dbReference type="Gene3D" id="3.40.50.2300">
    <property type="match status" value="2"/>
</dbReference>
<dbReference type="PANTHER" id="PTHR30483">
    <property type="entry name" value="LEUCINE-SPECIFIC-BINDING PROTEIN"/>
    <property type="match status" value="1"/>
</dbReference>
<organism evidence="3 4">
    <name type="scientific">Natrialba swarupiae</name>
    <dbReference type="NCBI Taxonomy" id="2448032"/>
    <lineage>
        <taxon>Archaea</taxon>
        <taxon>Methanobacteriati</taxon>
        <taxon>Methanobacteriota</taxon>
        <taxon>Stenosarchaea group</taxon>
        <taxon>Halobacteria</taxon>
        <taxon>Halobacteriales</taxon>
        <taxon>Natrialbaceae</taxon>
        <taxon>Natrialba</taxon>
    </lineage>
</organism>
<dbReference type="PANTHER" id="PTHR30483:SF6">
    <property type="entry name" value="PERIPLASMIC BINDING PROTEIN OF ABC TRANSPORTER FOR NATURAL AMINO ACIDS"/>
    <property type="match status" value="1"/>
</dbReference>
<dbReference type="RefSeq" id="WP_149079578.1">
    <property type="nucleotide sequence ID" value="NZ_VTAW01000001.1"/>
</dbReference>
<proteinExistence type="predicted"/>
<comment type="caution">
    <text evidence="3">The sequence shown here is derived from an EMBL/GenBank/DDBJ whole genome shotgun (WGS) entry which is preliminary data.</text>
</comment>
<dbReference type="InterPro" id="IPR028082">
    <property type="entry name" value="Peripla_BP_I"/>
</dbReference>
<evidence type="ECO:0000259" key="2">
    <source>
        <dbReference type="Pfam" id="PF13458"/>
    </source>
</evidence>
<dbReference type="EMBL" id="VTAW01000001">
    <property type="protein sequence ID" value="TYT63771.1"/>
    <property type="molecule type" value="Genomic_DNA"/>
</dbReference>
<name>A0A5D5AXS7_9EURY</name>
<gene>
    <name evidence="3" type="ORF">FYC77_00675</name>
</gene>
<dbReference type="AlphaFoldDB" id="A0A5D5AXS7"/>
<accession>A0A5D5AXS7</accession>
<reference evidence="3 4" key="1">
    <citation type="submission" date="2019-08" db="EMBL/GenBank/DDBJ databases">
        <title>Archaea genome.</title>
        <authorList>
            <person name="Kajale S."/>
            <person name="Shouche Y."/>
            <person name="Deshpande N."/>
            <person name="Sharma A."/>
        </authorList>
    </citation>
    <scope>NUCLEOTIDE SEQUENCE [LARGE SCALE GENOMIC DNA]</scope>
    <source>
        <strain evidence="3 4">ESP3B_9</strain>
    </source>
</reference>
<sequence length="383" mass="42006">MVNRRHVIQATALAGVGTIAGCMGGFDDEYQRTIGMPTPQSGPLATDGEAGLRASDVAIAEINEELDEEITLEQQDGEANPEIALGVARDLNDEGVPAITGTFSSDVSMALSDFAENEEIPFMTAISVDPEIVEPGDDYTFRMTGNTTQKLRGMSEFLEQEDVSGIGVIAADYAMGRSAVEFMEQEAGDYGMDLVSDAVVPMATDDFTPELQGIDTDEIDALFCPFPGGNGPTLVRQMREQDIFEEVDIVIGHDSYGMEAYRDALGDNLVDMYNWGVDLENERARQASERMQEEFGVRMDALSLPNYDAVHMLAQVIDEQDSLDPQSVRDGLAEIEYESASGWDVSFDENGDNEAFQMIVSRWEQDGDEMRNVVQYTSDVVEP</sequence>